<sequence length="72" mass="8166">MPAKSAKLNHNSVEIDGESPPRLRKTPQREKLTNHFETKNNNSSIEIDSDFEDSKMQESVVKKPFGTPIRQG</sequence>
<name>A0AC34Q965_9BILA</name>
<dbReference type="Proteomes" id="UP000887576">
    <property type="component" value="Unplaced"/>
</dbReference>
<evidence type="ECO:0000313" key="1">
    <source>
        <dbReference type="Proteomes" id="UP000887576"/>
    </source>
</evidence>
<evidence type="ECO:0000313" key="2">
    <source>
        <dbReference type="WBParaSite" id="JU765_v2.g14072.t1"/>
    </source>
</evidence>
<accession>A0AC34Q965</accession>
<proteinExistence type="predicted"/>
<dbReference type="WBParaSite" id="JU765_v2.g14072.t1">
    <property type="protein sequence ID" value="JU765_v2.g14072.t1"/>
    <property type="gene ID" value="JU765_v2.g14072"/>
</dbReference>
<reference evidence="2" key="1">
    <citation type="submission" date="2022-11" db="UniProtKB">
        <authorList>
            <consortium name="WormBaseParasite"/>
        </authorList>
    </citation>
    <scope>IDENTIFICATION</scope>
</reference>
<organism evidence="1 2">
    <name type="scientific">Panagrolaimus sp. JU765</name>
    <dbReference type="NCBI Taxonomy" id="591449"/>
    <lineage>
        <taxon>Eukaryota</taxon>
        <taxon>Metazoa</taxon>
        <taxon>Ecdysozoa</taxon>
        <taxon>Nematoda</taxon>
        <taxon>Chromadorea</taxon>
        <taxon>Rhabditida</taxon>
        <taxon>Tylenchina</taxon>
        <taxon>Panagrolaimomorpha</taxon>
        <taxon>Panagrolaimoidea</taxon>
        <taxon>Panagrolaimidae</taxon>
        <taxon>Panagrolaimus</taxon>
    </lineage>
</organism>
<protein>
    <submittedName>
        <fullName evidence="2">Uncharacterized protein</fullName>
    </submittedName>
</protein>